<name>A0A976N1T1_9VIRU</name>
<dbReference type="Gene3D" id="2.60.169.10">
    <property type="entry name" value="Microviridae F protein"/>
    <property type="match status" value="1"/>
</dbReference>
<keyword evidence="3" id="KW-0167">Capsid protein</keyword>
<dbReference type="Pfam" id="PF02305">
    <property type="entry name" value="Phage_F"/>
    <property type="match status" value="1"/>
</dbReference>
<organism evidence="5">
    <name type="scientific">Sigmofec virus UA08Rod_4301</name>
    <dbReference type="NCBI Taxonomy" id="2929398"/>
    <lineage>
        <taxon>Viruses</taxon>
        <taxon>Monodnaviria</taxon>
        <taxon>Sangervirae</taxon>
        <taxon>Phixviricota</taxon>
        <taxon>Malgrandaviricetes</taxon>
        <taxon>Petitvirales</taxon>
        <taxon>Microviridae</taxon>
    </lineage>
</organism>
<accession>A0A976N1T1</accession>
<evidence type="ECO:0000256" key="4">
    <source>
        <dbReference type="ARBA" id="ARBA00022844"/>
    </source>
</evidence>
<dbReference type="InterPro" id="IPR003514">
    <property type="entry name" value="Microviridae_protein_F"/>
</dbReference>
<evidence type="ECO:0000256" key="3">
    <source>
        <dbReference type="ARBA" id="ARBA00022561"/>
    </source>
</evidence>
<evidence type="ECO:0000256" key="1">
    <source>
        <dbReference type="ARBA" id="ARBA00004328"/>
    </source>
</evidence>
<evidence type="ECO:0000256" key="2">
    <source>
        <dbReference type="ARBA" id="ARBA00022431"/>
    </source>
</evidence>
<keyword evidence="2" id="KW-1140">T=1 icosahedral capsid protein</keyword>
<reference evidence="5" key="1">
    <citation type="submission" date="2022-02" db="EMBL/GenBank/DDBJ databases">
        <title>Towards deciphering the DNA virus diversity associated with rodent species in the families Cricetidae and Heteromyidae.</title>
        <authorList>
            <person name="Lund M."/>
            <person name="Larsen B.B."/>
            <person name="Gryseels S."/>
            <person name="Kraberger S."/>
            <person name="Rowsey D.M."/>
            <person name="Steger L."/>
            <person name="Yule K.M."/>
            <person name="Upham N.S."/>
            <person name="Worobey M."/>
            <person name="Van Doorslaer K."/>
            <person name="Varsani A."/>
        </authorList>
    </citation>
    <scope>NUCLEOTIDE SEQUENCE</scope>
    <source>
        <strain evidence="5">UA08Rod_4301</strain>
    </source>
</reference>
<proteinExistence type="predicted"/>
<evidence type="ECO:0000313" key="5">
    <source>
        <dbReference type="EMBL" id="UPW41304.1"/>
    </source>
</evidence>
<dbReference type="GO" id="GO:0039615">
    <property type="term" value="C:T=1 icosahedral viral capsid"/>
    <property type="evidence" value="ECO:0007669"/>
    <property type="project" value="UniProtKB-KW"/>
</dbReference>
<dbReference type="InterPro" id="IPR037002">
    <property type="entry name" value="Microviridae_protein_F_sf"/>
</dbReference>
<protein>
    <submittedName>
        <fullName evidence="5">Major capsid protein</fullName>
    </submittedName>
</protein>
<dbReference type="GO" id="GO:0005198">
    <property type="term" value="F:structural molecule activity"/>
    <property type="evidence" value="ECO:0007669"/>
    <property type="project" value="InterPro"/>
</dbReference>
<keyword evidence="4" id="KW-0946">Virion</keyword>
<dbReference type="EMBL" id="OM869573">
    <property type="protein sequence ID" value="UPW41304.1"/>
    <property type="molecule type" value="Genomic_DNA"/>
</dbReference>
<sequence>MGNILKRPLSVNRPPKNGHDLSQRNIFSCQPGQLLPCFNDFGYIGDKYRLNSSSFIRTEAVETSAFLRIKHHVDWFFVPIQQIYSFWNEFYNGTNDVHSDFVNTTSTNFDLPLLSIYYYLTPGITGSYFSFGTGDNLVYKTDEFGIPVIWNAYRLLDLLDYGAISRNISFMQSTSPDNNLSVFPFLHCVYHKIYYSHYCNTNYSKNRYDIYNLDSFYGGKSITGTRASDILSILHYRPFRHDYFTFVQPSPIYDQHYANYLSNFISEDSELRYRTGIEGTQDANTVVQTSSFTYNNSSKNFGNTPSTLITSNADQDITVGSLRRAFALDKLARVTGSAKSHYVDQCLAHFGVKPPEGISNEAYFLGSQITDVNINEVVATASTGATVGGSTLGDIAGKGLGYTTPSQDINFTCPCEGVIMAISSIEPLVDYSSARLDILNRYKKSTDFFHPELDNLGMVPLFDSYGIYNYVGANANLQPHDILQHIKGWIPQFTESKIKYDKVRESIFDTYRNSWAGYKQSILESISINDFNTSVPPNEFYFYISPQYCNNIFLNQVPYYTNSISKGLKWDVTYPLSNVPNLKSNIRYAGDNFLINMEIKCFKVDSMSDYSLPKYI</sequence>
<comment type="subcellular location">
    <subcellularLocation>
        <location evidence="1">Virion</location>
    </subcellularLocation>
</comment>